<keyword evidence="2" id="KW-1185">Reference proteome</keyword>
<evidence type="ECO:0000313" key="1">
    <source>
        <dbReference type="EMBL" id="GAA0160405.1"/>
    </source>
</evidence>
<dbReference type="EMBL" id="BAABME010003875">
    <property type="protein sequence ID" value="GAA0160405.1"/>
    <property type="molecule type" value="Genomic_DNA"/>
</dbReference>
<protein>
    <submittedName>
        <fullName evidence="1">Uncharacterized protein</fullName>
    </submittedName>
</protein>
<dbReference type="AlphaFoldDB" id="A0AAV3Q8W4"/>
<proteinExistence type="predicted"/>
<dbReference type="Proteomes" id="UP001454036">
    <property type="component" value="Unassembled WGS sequence"/>
</dbReference>
<reference evidence="1 2" key="1">
    <citation type="submission" date="2024-01" db="EMBL/GenBank/DDBJ databases">
        <title>The complete chloroplast genome sequence of Lithospermum erythrorhizon: insights into the phylogenetic relationship among Boraginaceae species and the maternal lineages of purple gromwells.</title>
        <authorList>
            <person name="Okada T."/>
            <person name="Watanabe K."/>
        </authorList>
    </citation>
    <scope>NUCLEOTIDE SEQUENCE [LARGE SCALE GENOMIC DNA]</scope>
</reference>
<dbReference type="PANTHER" id="PTHR33257:SF6">
    <property type="entry name" value="OXYSTEROL-BINDING 4B-LIKE PROTEIN"/>
    <property type="match status" value="1"/>
</dbReference>
<dbReference type="PANTHER" id="PTHR33257">
    <property type="entry name" value="OS05G0165500 PROTEIN"/>
    <property type="match status" value="1"/>
</dbReference>
<organism evidence="1 2">
    <name type="scientific">Lithospermum erythrorhizon</name>
    <name type="common">Purple gromwell</name>
    <name type="synonym">Lithospermum officinale var. erythrorhizon</name>
    <dbReference type="NCBI Taxonomy" id="34254"/>
    <lineage>
        <taxon>Eukaryota</taxon>
        <taxon>Viridiplantae</taxon>
        <taxon>Streptophyta</taxon>
        <taxon>Embryophyta</taxon>
        <taxon>Tracheophyta</taxon>
        <taxon>Spermatophyta</taxon>
        <taxon>Magnoliopsida</taxon>
        <taxon>eudicotyledons</taxon>
        <taxon>Gunneridae</taxon>
        <taxon>Pentapetalae</taxon>
        <taxon>asterids</taxon>
        <taxon>lamiids</taxon>
        <taxon>Boraginales</taxon>
        <taxon>Boraginaceae</taxon>
        <taxon>Boraginoideae</taxon>
        <taxon>Lithospermeae</taxon>
        <taxon>Lithospermum</taxon>
    </lineage>
</organism>
<gene>
    <name evidence="1" type="ORF">LIER_16966</name>
</gene>
<name>A0AAV3Q8W4_LITER</name>
<accession>A0AAV3Q8W4</accession>
<comment type="caution">
    <text evidence="1">The sequence shown here is derived from an EMBL/GenBank/DDBJ whole genome shotgun (WGS) entry which is preliminary data.</text>
</comment>
<evidence type="ECO:0000313" key="2">
    <source>
        <dbReference type="Proteomes" id="UP001454036"/>
    </source>
</evidence>
<sequence>MDMKDQDQQKPYFSILQGSEFYFNKILSRTSAHKSGEGVPFKWEMQPGIPKINDPPTPLGEEATIIPTPSPSPLMQNLLLPKPPCPCSPKSHSSLKDWLRRAMKKIKGKYKIFQSRQHVQFRSNSYEKLMQCSCSHSKSSNSHVLCCDNVDWLDSPTTRCIHTMEGQQYTCSCH</sequence>